<dbReference type="PROSITE" id="PS00188">
    <property type="entry name" value="BIOTIN"/>
    <property type="match status" value="1"/>
</dbReference>
<dbReference type="InterPro" id="IPR001249">
    <property type="entry name" value="AcCoA_biotinCC"/>
</dbReference>
<evidence type="ECO:0000256" key="5">
    <source>
        <dbReference type="ARBA" id="ARBA00023098"/>
    </source>
</evidence>
<dbReference type="InterPro" id="IPR050709">
    <property type="entry name" value="Biotin_Carboxyl_Carrier/Decarb"/>
</dbReference>
<proteinExistence type="predicted"/>
<protein>
    <recommendedName>
        <fullName evidence="2 8">Biotin carboxyl carrier protein of acetyl-CoA carboxylase</fullName>
    </recommendedName>
</protein>
<dbReference type="PANTHER" id="PTHR45266">
    <property type="entry name" value="OXALOACETATE DECARBOXYLASE ALPHA CHAIN"/>
    <property type="match status" value="1"/>
</dbReference>
<dbReference type="PANTHER" id="PTHR45266:SF3">
    <property type="entry name" value="OXALOACETATE DECARBOXYLASE ALPHA CHAIN"/>
    <property type="match status" value="1"/>
</dbReference>
<evidence type="ECO:0000256" key="4">
    <source>
        <dbReference type="ARBA" id="ARBA00022832"/>
    </source>
</evidence>
<evidence type="ECO:0000259" key="10">
    <source>
        <dbReference type="PROSITE" id="PS50968"/>
    </source>
</evidence>
<comment type="function">
    <text evidence="8">This protein is a component of the acetyl coenzyme A carboxylase complex; first, biotin carboxylase catalyzes the carboxylation of the carrier protein and then the transcarboxylase transfers the carboxyl group to form malonyl-CoA.</text>
</comment>
<keyword evidence="3 8" id="KW-0444">Lipid biosynthesis</keyword>
<keyword evidence="7 8" id="KW-0092">Biotin</keyword>
<dbReference type="Gene3D" id="2.40.50.100">
    <property type="match status" value="1"/>
</dbReference>
<reference evidence="11 12" key="1">
    <citation type="submission" date="2021-01" db="EMBL/GenBank/DDBJ databases">
        <title>Whole genome shotgun sequence of Plantactinospora endophytica NBRC 110450.</title>
        <authorList>
            <person name="Komaki H."/>
            <person name="Tamura T."/>
        </authorList>
    </citation>
    <scope>NUCLEOTIDE SEQUENCE [LARGE SCALE GENOMIC DNA]</scope>
    <source>
        <strain evidence="11 12">NBRC 110450</strain>
    </source>
</reference>
<evidence type="ECO:0000256" key="9">
    <source>
        <dbReference type="SAM" id="MobiDB-lite"/>
    </source>
</evidence>
<dbReference type="CDD" id="cd06850">
    <property type="entry name" value="biotinyl_domain"/>
    <property type="match status" value="1"/>
</dbReference>
<accession>A0ABQ4EBP9</accession>
<keyword evidence="5 8" id="KW-0443">Lipid metabolism</keyword>
<keyword evidence="4 8" id="KW-0276">Fatty acid metabolism</keyword>
<dbReference type="SUPFAM" id="SSF51230">
    <property type="entry name" value="Single hybrid motif"/>
    <property type="match status" value="1"/>
</dbReference>
<evidence type="ECO:0000256" key="2">
    <source>
        <dbReference type="ARBA" id="ARBA00017562"/>
    </source>
</evidence>
<sequence>MTTVRVDRRGAGNGRGAEHPGDGTAVVASSQLDAVVDGVARIVAAGANPPARVVVRYGAASVEVEWPVAGGGVVPAPGAGPVDAAVPEQADLSTVTAPTVGTFYRAPEPGAPPFVEVGDVVRPGQQIGIVEAMKLMNAVEADRSGRVVAVLVGDAEPVEYAQPLLSLAPVEE</sequence>
<dbReference type="EMBL" id="BONW01000041">
    <property type="protein sequence ID" value="GIG92075.1"/>
    <property type="molecule type" value="Genomic_DNA"/>
</dbReference>
<dbReference type="PRINTS" id="PR01071">
    <property type="entry name" value="ACOABIOTINCC"/>
</dbReference>
<name>A0ABQ4EBP9_9ACTN</name>
<feature type="region of interest" description="Disordered" evidence="9">
    <location>
        <begin position="1"/>
        <end position="24"/>
    </location>
</feature>
<comment type="pathway">
    <text evidence="1 8">Lipid metabolism; fatty acid biosynthesis.</text>
</comment>
<evidence type="ECO:0000313" key="12">
    <source>
        <dbReference type="Proteomes" id="UP000646749"/>
    </source>
</evidence>
<dbReference type="RefSeq" id="WP_203870417.1">
    <property type="nucleotide sequence ID" value="NZ_BONW01000041.1"/>
</dbReference>
<keyword evidence="6 8" id="KW-0275">Fatty acid biosynthesis</keyword>
<dbReference type="NCBIfam" id="TIGR00531">
    <property type="entry name" value="BCCP"/>
    <property type="match status" value="1"/>
</dbReference>
<evidence type="ECO:0000256" key="3">
    <source>
        <dbReference type="ARBA" id="ARBA00022516"/>
    </source>
</evidence>
<comment type="caution">
    <text evidence="11">The sequence shown here is derived from an EMBL/GenBank/DDBJ whole genome shotgun (WGS) entry which is preliminary data.</text>
</comment>
<dbReference type="InterPro" id="IPR001882">
    <property type="entry name" value="Biotin_BS"/>
</dbReference>
<keyword evidence="12" id="KW-1185">Reference proteome</keyword>
<feature type="domain" description="Lipoyl-binding" evidence="10">
    <location>
        <begin position="92"/>
        <end position="168"/>
    </location>
</feature>
<evidence type="ECO:0000256" key="1">
    <source>
        <dbReference type="ARBA" id="ARBA00005194"/>
    </source>
</evidence>
<dbReference type="InterPro" id="IPR011053">
    <property type="entry name" value="Single_hybrid_motif"/>
</dbReference>
<evidence type="ECO:0000313" key="11">
    <source>
        <dbReference type="EMBL" id="GIG92075.1"/>
    </source>
</evidence>
<gene>
    <name evidence="11" type="ORF">Pen02_70110</name>
</gene>
<dbReference type="PROSITE" id="PS50968">
    <property type="entry name" value="BIOTINYL_LIPOYL"/>
    <property type="match status" value="1"/>
</dbReference>
<dbReference type="InterPro" id="IPR000089">
    <property type="entry name" value="Biotin_lipoyl"/>
</dbReference>
<dbReference type="Proteomes" id="UP000646749">
    <property type="component" value="Unassembled WGS sequence"/>
</dbReference>
<evidence type="ECO:0000256" key="7">
    <source>
        <dbReference type="ARBA" id="ARBA00023267"/>
    </source>
</evidence>
<evidence type="ECO:0000256" key="6">
    <source>
        <dbReference type="ARBA" id="ARBA00023160"/>
    </source>
</evidence>
<feature type="compositionally biased region" description="Basic and acidic residues" evidence="9">
    <location>
        <begin position="1"/>
        <end position="21"/>
    </location>
</feature>
<dbReference type="Pfam" id="PF00364">
    <property type="entry name" value="Biotin_lipoyl"/>
    <property type="match status" value="1"/>
</dbReference>
<evidence type="ECO:0000256" key="8">
    <source>
        <dbReference type="RuleBase" id="RU364072"/>
    </source>
</evidence>
<organism evidence="11 12">
    <name type="scientific">Plantactinospora endophytica</name>
    <dbReference type="NCBI Taxonomy" id="673535"/>
    <lineage>
        <taxon>Bacteria</taxon>
        <taxon>Bacillati</taxon>
        <taxon>Actinomycetota</taxon>
        <taxon>Actinomycetes</taxon>
        <taxon>Micromonosporales</taxon>
        <taxon>Micromonosporaceae</taxon>
        <taxon>Plantactinospora</taxon>
    </lineage>
</organism>